<name>A0AAD4JHB0_PERFH</name>
<feature type="compositionally biased region" description="Polar residues" evidence="1">
    <location>
        <begin position="978"/>
        <end position="994"/>
    </location>
</feature>
<dbReference type="AlphaFoldDB" id="A0AAD4JHB0"/>
<dbReference type="Pfam" id="PF14418">
    <property type="entry name" value="OHA"/>
    <property type="match status" value="1"/>
</dbReference>
<feature type="compositionally biased region" description="Basic and acidic residues" evidence="1">
    <location>
        <begin position="963"/>
        <end position="975"/>
    </location>
</feature>
<feature type="domain" description="HTH OST-type" evidence="2">
    <location>
        <begin position="279"/>
        <end position="349"/>
    </location>
</feature>
<sequence length="1047" mass="116375">MRPISPRPIFTLSIFTAASQKTAKAPHFAAAFTTHTSHQNHGRRQEEESRGVRVSVWWDFENCHVPVNANAFRVAQSITNAIRANGIKGPIEITAFGDVMQISRTNQEALSATGINLTHVPSGGKNSADRSLLVDLMYWVSKNPPPAHLLLISGDRDFAGILHRLRMSNYNVLLASPDSAPNVLCSAATIMWHWSSLLKGENLSGKLFNQPPDGPYNSWYGHYRAPLEDPFAVAEQQSSCLSVNESSLLAPDLKPRPIPKCSSVDESSQLAPELKLRPIPKAVMKYISQILRSHPEGIYITQLRTELSKGNLDKDLYGYRKFSRFLSAMPNILELHGDDGKILVRRVNTKFSDELGAVACEETGTNNGEPEVGSVAGIFSEKSSCKDATEKSTVGPVPDPKVKLELTNLQETSKEEKQNESFLSMKMQDVKTDVRATNLQDLKKEENRRAALPKKNVQEEDKKVKLKNQPQKDEVAPPIVEIKDLSEKNENTTIVPDGRSSASGFGIFRRIRMKWFGSRDTEHDEALSGKDTVIQKTPTPCQSSEPVCPALFSPSSHEALLDGKVDWSGDAASDISSQDSSFSNQSSSWFKFWSSPKYDDKVEKNGETADHLQVDVKQLDENKKNGEAAHAEVMSKQLELFAEESFWKEIELFIASSQGAASFSKSRTREQVAQNLQKQGPSVLKSLSESNLLYLVDLLISDKKWMEEREFRRYPFKVTNTAGKWAQNTRPSSSNGLSHIFSDRQPNLQESKDRKHQNHPHTGVPQPVVHRGPSSKPVSEVLADCQKLVDQVVKDYPEGFNIGGFRKIFLEKYGYALDIQKLGHEKLVNLLKIMPRAIVESNLILPAGALKTPDLQNTGLPIQESKAGRGDSSIISKKDDESDSWDELGPVDSSGSEKDEMDASVTGKSRKGAADQRLPYYEPLREDDFSDSEEETPYTRPENESKHKLTEESALLNILDSWHSQKEGNSKRAESMDSAETGSEISSTPSSGTKNESEVVKSTRKQKPHRNYSFVKEQPVDTQDKLIGGILGSLKKSSDKPDDSQVC</sequence>
<protein>
    <recommendedName>
        <fullName evidence="2">HTH OST-type domain-containing protein</fullName>
    </recommendedName>
</protein>
<dbReference type="Gene3D" id="3.40.50.1010">
    <property type="entry name" value="5'-nuclease"/>
    <property type="match status" value="1"/>
</dbReference>
<dbReference type="EMBL" id="SDAM02000055">
    <property type="protein sequence ID" value="KAH6833761.1"/>
    <property type="molecule type" value="Genomic_DNA"/>
</dbReference>
<comment type="caution">
    <text evidence="3">The sequence shown here is derived from an EMBL/GenBank/DDBJ whole genome shotgun (WGS) entry which is preliminary data.</text>
</comment>
<dbReference type="InterPro" id="IPR021139">
    <property type="entry name" value="NYN"/>
</dbReference>
<dbReference type="CDD" id="cd08824">
    <property type="entry name" value="LOTUS"/>
    <property type="match status" value="2"/>
</dbReference>
<feature type="domain" description="HTH OST-type" evidence="2">
    <location>
        <begin position="781"/>
        <end position="857"/>
    </location>
</feature>
<feature type="region of interest" description="Disordered" evidence="1">
    <location>
        <begin position="852"/>
        <end position="1025"/>
    </location>
</feature>
<evidence type="ECO:0000256" key="1">
    <source>
        <dbReference type="SAM" id="MobiDB-lite"/>
    </source>
</evidence>
<dbReference type="Proteomes" id="UP001190926">
    <property type="component" value="Unassembled WGS sequence"/>
</dbReference>
<proteinExistence type="predicted"/>
<keyword evidence="4" id="KW-1185">Reference proteome</keyword>
<evidence type="ECO:0000313" key="4">
    <source>
        <dbReference type="Proteomes" id="UP001190926"/>
    </source>
</evidence>
<evidence type="ECO:0000259" key="2">
    <source>
        <dbReference type="PROSITE" id="PS51644"/>
    </source>
</evidence>
<gene>
    <name evidence="3" type="ORF">C2S53_009770</name>
</gene>
<dbReference type="GO" id="GO:0010468">
    <property type="term" value="P:regulation of gene expression"/>
    <property type="evidence" value="ECO:0007669"/>
    <property type="project" value="InterPro"/>
</dbReference>
<dbReference type="Pfam" id="PF12872">
    <property type="entry name" value="OST-HTH"/>
    <property type="match status" value="2"/>
</dbReference>
<dbReference type="InterPro" id="IPR025677">
    <property type="entry name" value="OST-HTH-assoc_dom"/>
</dbReference>
<dbReference type="PROSITE" id="PS51644">
    <property type="entry name" value="HTH_OST"/>
    <property type="match status" value="2"/>
</dbReference>
<accession>A0AAD4JHB0</accession>
<feature type="region of interest" description="Disordered" evidence="1">
    <location>
        <begin position="408"/>
        <end position="429"/>
    </location>
</feature>
<feature type="region of interest" description="Disordered" evidence="1">
    <location>
        <begin position="749"/>
        <end position="776"/>
    </location>
</feature>
<dbReference type="Pfam" id="PF01936">
    <property type="entry name" value="NYN"/>
    <property type="match status" value="1"/>
</dbReference>
<dbReference type="Gene3D" id="3.30.420.610">
    <property type="entry name" value="LOTUS domain-like"/>
    <property type="match status" value="2"/>
</dbReference>
<dbReference type="PANTHER" id="PTHR14379:SF6">
    <property type="entry name" value="EMB|CAB71880.1"/>
    <property type="match status" value="1"/>
</dbReference>
<dbReference type="GO" id="GO:0004540">
    <property type="term" value="F:RNA nuclease activity"/>
    <property type="evidence" value="ECO:0007669"/>
    <property type="project" value="InterPro"/>
</dbReference>
<dbReference type="InterPro" id="IPR041966">
    <property type="entry name" value="LOTUS-like"/>
</dbReference>
<feature type="compositionally biased region" description="Basic and acidic residues" evidence="1">
    <location>
        <begin position="941"/>
        <end position="951"/>
    </location>
</feature>
<organism evidence="3 4">
    <name type="scientific">Perilla frutescens var. hirtella</name>
    <name type="common">Perilla citriodora</name>
    <name type="synonym">Perilla setoyensis</name>
    <dbReference type="NCBI Taxonomy" id="608512"/>
    <lineage>
        <taxon>Eukaryota</taxon>
        <taxon>Viridiplantae</taxon>
        <taxon>Streptophyta</taxon>
        <taxon>Embryophyta</taxon>
        <taxon>Tracheophyta</taxon>
        <taxon>Spermatophyta</taxon>
        <taxon>Magnoliopsida</taxon>
        <taxon>eudicotyledons</taxon>
        <taxon>Gunneridae</taxon>
        <taxon>Pentapetalae</taxon>
        <taxon>asterids</taxon>
        <taxon>lamiids</taxon>
        <taxon>Lamiales</taxon>
        <taxon>Lamiaceae</taxon>
        <taxon>Nepetoideae</taxon>
        <taxon>Elsholtzieae</taxon>
        <taxon>Perilla</taxon>
    </lineage>
</organism>
<dbReference type="CDD" id="cd10910">
    <property type="entry name" value="PIN_limkain_b1_N_like"/>
    <property type="match status" value="1"/>
</dbReference>
<dbReference type="PANTHER" id="PTHR14379">
    <property type="entry name" value="LIMKAIN B LKAP"/>
    <property type="match status" value="1"/>
</dbReference>
<reference evidence="3 4" key="1">
    <citation type="journal article" date="2021" name="Nat. Commun.">
        <title>Incipient diploidization of the medicinal plant Perilla within 10,000 years.</title>
        <authorList>
            <person name="Zhang Y."/>
            <person name="Shen Q."/>
            <person name="Leng L."/>
            <person name="Zhang D."/>
            <person name="Chen S."/>
            <person name="Shi Y."/>
            <person name="Ning Z."/>
            <person name="Chen S."/>
        </authorList>
    </citation>
    <scope>NUCLEOTIDE SEQUENCE [LARGE SCALE GENOMIC DNA]</scope>
    <source>
        <strain evidence="4">cv. PC099</strain>
    </source>
</reference>
<dbReference type="GO" id="GO:0005777">
    <property type="term" value="C:peroxisome"/>
    <property type="evidence" value="ECO:0007669"/>
    <property type="project" value="InterPro"/>
</dbReference>
<dbReference type="InterPro" id="IPR025605">
    <property type="entry name" value="OST-HTH/LOTUS_dom"/>
</dbReference>
<feature type="region of interest" description="Disordered" evidence="1">
    <location>
        <begin position="442"/>
        <end position="473"/>
    </location>
</feature>
<dbReference type="InterPro" id="IPR024768">
    <property type="entry name" value="Marf1"/>
</dbReference>
<evidence type="ECO:0000313" key="3">
    <source>
        <dbReference type="EMBL" id="KAH6833761.1"/>
    </source>
</evidence>